<feature type="transmembrane region" description="Helical" evidence="1">
    <location>
        <begin position="212"/>
        <end position="238"/>
    </location>
</feature>
<feature type="transmembrane region" description="Helical" evidence="1">
    <location>
        <begin position="7"/>
        <end position="26"/>
    </location>
</feature>
<evidence type="ECO:0000256" key="1">
    <source>
        <dbReference type="SAM" id="Phobius"/>
    </source>
</evidence>
<reference evidence="2" key="1">
    <citation type="submission" date="2020-12" db="EMBL/GenBank/DDBJ databases">
        <title>Prauserella sp. ASG 168, a novel actinomycete isolated from cave rock.</title>
        <authorList>
            <person name="Suriyachadkun C."/>
        </authorList>
    </citation>
    <scope>NUCLEOTIDE SEQUENCE</scope>
    <source>
        <strain evidence="2">ASG 168</strain>
    </source>
</reference>
<accession>A0A934QWJ2</accession>
<protein>
    <submittedName>
        <fullName evidence="2">Uncharacterized protein</fullName>
    </submittedName>
</protein>
<dbReference type="AlphaFoldDB" id="A0A934QWJ2"/>
<sequence length="319" mass="33685">MRGLHGPLVAVSAAMAAVGVVALVGLLVDGRELLNQPIWLKTFKFCVSLPLYLLTLAWLLSLLPRWRRAGWWLGTVVAAALALDLAVIVLQTIIRGRRAHFNVEDATDRLLHNLLATGAYVAMLAVVVVAVLLVFQRLPDKAQATAVRAGLALSVLGMAVAALMFTPPPAQQARIDAGRTPTIVGAHTVGDVDGGPGLPLVGWSTVGGDLRVAHFVGLHAIQLLPLLLLALVAASTRVPALRDELLRRNLLRVASCGYLAMVLILTWQAQRGQSVVDPDATTLLTAGGVVAFVAVGSVAAVRRSRANTLPARERSPVDA</sequence>
<feature type="transmembrane region" description="Helical" evidence="1">
    <location>
        <begin position="114"/>
        <end position="135"/>
    </location>
</feature>
<comment type="caution">
    <text evidence="2">The sequence shown here is derived from an EMBL/GenBank/DDBJ whole genome shotgun (WGS) entry which is preliminary data.</text>
</comment>
<feature type="transmembrane region" description="Helical" evidence="1">
    <location>
        <begin position="71"/>
        <end position="94"/>
    </location>
</feature>
<evidence type="ECO:0000313" key="2">
    <source>
        <dbReference type="EMBL" id="MBK1786614.1"/>
    </source>
</evidence>
<evidence type="ECO:0000313" key="3">
    <source>
        <dbReference type="Proteomes" id="UP000635245"/>
    </source>
</evidence>
<feature type="transmembrane region" description="Helical" evidence="1">
    <location>
        <begin position="38"/>
        <end position="59"/>
    </location>
</feature>
<feature type="transmembrane region" description="Helical" evidence="1">
    <location>
        <begin position="250"/>
        <end position="269"/>
    </location>
</feature>
<dbReference type="Proteomes" id="UP000635245">
    <property type="component" value="Unassembled WGS sequence"/>
</dbReference>
<keyword evidence="1" id="KW-0812">Transmembrane</keyword>
<organism evidence="2 3">
    <name type="scientific">Prauserella cavernicola</name>
    <dbReference type="NCBI Taxonomy" id="2800127"/>
    <lineage>
        <taxon>Bacteria</taxon>
        <taxon>Bacillati</taxon>
        <taxon>Actinomycetota</taxon>
        <taxon>Actinomycetes</taxon>
        <taxon>Pseudonocardiales</taxon>
        <taxon>Pseudonocardiaceae</taxon>
        <taxon>Prauserella</taxon>
    </lineage>
</organism>
<feature type="transmembrane region" description="Helical" evidence="1">
    <location>
        <begin position="281"/>
        <end position="301"/>
    </location>
</feature>
<feature type="transmembrane region" description="Helical" evidence="1">
    <location>
        <begin position="147"/>
        <end position="165"/>
    </location>
</feature>
<name>A0A934QWJ2_9PSEU</name>
<proteinExistence type="predicted"/>
<dbReference type="EMBL" id="JAENJH010000004">
    <property type="protein sequence ID" value="MBK1786614.1"/>
    <property type="molecule type" value="Genomic_DNA"/>
</dbReference>
<keyword evidence="1" id="KW-1133">Transmembrane helix</keyword>
<gene>
    <name evidence="2" type="ORF">JHE00_19980</name>
</gene>
<keyword evidence="1" id="KW-0472">Membrane</keyword>
<keyword evidence="3" id="KW-1185">Reference proteome</keyword>